<sequence>MSVIQDLFNNEIISWHMSERAALILTCKTLEKALKVKGRKEGLMLHSDQGWHYRTPMWRSMLVEAGIRQSMSRKGNCLDNAVMENFFSHLKAEMYHRKKYDSATVLKRDIVEYIHYYNTERISLKTGGMSPAEYRTQVEKQ</sequence>
<protein>
    <submittedName>
        <fullName evidence="2">Integrase core domain protein</fullName>
    </submittedName>
</protein>
<dbReference type="InterPro" id="IPR012337">
    <property type="entry name" value="RNaseH-like_sf"/>
</dbReference>
<dbReference type="AlphaFoldDB" id="A0AB72ZRV0"/>
<dbReference type="GO" id="GO:0015074">
    <property type="term" value="P:DNA integration"/>
    <property type="evidence" value="ECO:0007669"/>
    <property type="project" value="InterPro"/>
</dbReference>
<dbReference type="NCBIfam" id="NF033516">
    <property type="entry name" value="transpos_IS3"/>
    <property type="match status" value="1"/>
</dbReference>
<dbReference type="GO" id="GO:0003676">
    <property type="term" value="F:nucleic acid binding"/>
    <property type="evidence" value="ECO:0007669"/>
    <property type="project" value="InterPro"/>
</dbReference>
<dbReference type="PROSITE" id="PS50994">
    <property type="entry name" value="INTEGRASE"/>
    <property type="match status" value="1"/>
</dbReference>
<comment type="caution">
    <text evidence="2">The sequence shown here is derived from an EMBL/GenBank/DDBJ whole genome shotgun (WGS) entry which is preliminary data.</text>
</comment>
<dbReference type="Proteomes" id="UP000003231">
    <property type="component" value="Unassembled WGS sequence"/>
</dbReference>
<name>A0AB72ZRV0_YERPE</name>
<dbReference type="Gene3D" id="3.30.420.10">
    <property type="entry name" value="Ribonuclease H-like superfamily/Ribonuclease H"/>
    <property type="match status" value="1"/>
</dbReference>
<dbReference type="PANTHER" id="PTHR46889:SF4">
    <property type="entry name" value="TRANSPOSASE INSO FOR INSERTION SEQUENCE ELEMENT IS911B-RELATED"/>
    <property type="match status" value="1"/>
</dbReference>
<evidence type="ECO:0000259" key="1">
    <source>
        <dbReference type="PROSITE" id="PS50994"/>
    </source>
</evidence>
<gene>
    <name evidence="2" type="ORF">YPPY08_0236</name>
</gene>
<evidence type="ECO:0000313" key="2">
    <source>
        <dbReference type="EMBL" id="EIR25017.1"/>
    </source>
</evidence>
<dbReference type="InterPro" id="IPR001584">
    <property type="entry name" value="Integrase_cat-core"/>
</dbReference>
<proteinExistence type="predicted"/>
<dbReference type="InterPro" id="IPR048020">
    <property type="entry name" value="Transpos_IS3"/>
</dbReference>
<evidence type="ECO:0000313" key="3">
    <source>
        <dbReference type="Proteomes" id="UP000003231"/>
    </source>
</evidence>
<dbReference type="EMBL" id="AKRT01000062">
    <property type="protein sequence ID" value="EIR25017.1"/>
    <property type="molecule type" value="Genomic_DNA"/>
</dbReference>
<dbReference type="Pfam" id="PF13333">
    <property type="entry name" value="rve_2"/>
    <property type="match status" value="1"/>
</dbReference>
<organism evidence="2 3">
    <name type="scientific">Yersinia pestis PY-08</name>
    <dbReference type="NCBI Taxonomy" id="992134"/>
    <lineage>
        <taxon>Bacteria</taxon>
        <taxon>Pseudomonadati</taxon>
        <taxon>Pseudomonadota</taxon>
        <taxon>Gammaproteobacteria</taxon>
        <taxon>Enterobacterales</taxon>
        <taxon>Yersiniaceae</taxon>
        <taxon>Yersinia</taxon>
    </lineage>
</organism>
<dbReference type="Pfam" id="PF00665">
    <property type="entry name" value="rve"/>
    <property type="match status" value="1"/>
</dbReference>
<dbReference type="InterPro" id="IPR036397">
    <property type="entry name" value="RNaseH_sf"/>
</dbReference>
<dbReference type="SUPFAM" id="SSF53098">
    <property type="entry name" value="Ribonuclease H-like"/>
    <property type="match status" value="1"/>
</dbReference>
<reference evidence="2 3" key="1">
    <citation type="submission" date="2012-05" db="EMBL/GenBank/DDBJ databases">
        <title>Genome sequence of Yersinia Pestis PY-08.</title>
        <authorList>
            <person name="Santana-Cruz I."/>
            <person name="Sengamalay N."/>
            <person name="McCracken C."/>
            <person name="Daugherty S.C."/>
            <person name="Maroo A."/>
            <person name="Vara P.G."/>
            <person name="Tallon L.J."/>
            <person name="Sadzewicz L."/>
            <person name="Vinetz J.M."/>
            <person name="Cespedes Zambrano M.J."/>
            <person name="Fraser-Liggett C.M."/>
            <person name="Tettelin H."/>
        </authorList>
    </citation>
    <scope>NUCLEOTIDE SEQUENCE [LARGE SCALE GENOMIC DNA]</scope>
    <source>
        <strain evidence="2 3">PY-08</strain>
    </source>
</reference>
<dbReference type="InterPro" id="IPR050900">
    <property type="entry name" value="Transposase_IS3/IS150/IS904"/>
</dbReference>
<feature type="domain" description="Integrase catalytic" evidence="1">
    <location>
        <begin position="1"/>
        <end position="139"/>
    </location>
</feature>
<accession>A0AB72ZRV0</accession>
<dbReference type="PANTHER" id="PTHR46889">
    <property type="entry name" value="TRANSPOSASE INSF FOR INSERTION SEQUENCE IS3B-RELATED"/>
    <property type="match status" value="1"/>
</dbReference>